<dbReference type="AlphaFoldDB" id="A0A6B2LVM1"/>
<protein>
    <recommendedName>
        <fullName evidence="1">Glutaredoxin domain-containing protein</fullName>
    </recommendedName>
</protein>
<dbReference type="Gene3D" id="3.40.30.10">
    <property type="entry name" value="Glutaredoxin"/>
    <property type="match status" value="1"/>
</dbReference>
<name>A0A6B2LVM1_9EUKA</name>
<dbReference type="InterPro" id="IPR002109">
    <property type="entry name" value="Glutaredoxin"/>
</dbReference>
<dbReference type="GO" id="GO:0005737">
    <property type="term" value="C:cytoplasm"/>
    <property type="evidence" value="ECO:0007669"/>
    <property type="project" value="TreeGrafter"/>
</dbReference>
<proteinExistence type="predicted"/>
<dbReference type="InterPro" id="IPR014025">
    <property type="entry name" value="Glutaredoxin_subgr"/>
</dbReference>
<sequence>MTDTERWIKDLVDAHHILVFTKSGHCPKVKGIFSKLGVLYHEVDLDHLENGKIIQRTLKKMTGHRTVPSIWIGKKFIGGSDGMYSLSCPPF</sequence>
<dbReference type="GO" id="GO:0015038">
    <property type="term" value="F:glutathione disulfide oxidoreductase activity"/>
    <property type="evidence" value="ECO:0007669"/>
    <property type="project" value="TreeGrafter"/>
</dbReference>
<reference evidence="2" key="1">
    <citation type="journal article" date="2020" name="J. Eukaryot. Microbiol.">
        <title>De novo Sequencing, Assembly and Annotation of the Transcriptome for the Free-Living Testate Amoeba Arcella intermedia.</title>
        <authorList>
            <person name="Ribeiro G.M."/>
            <person name="Porfirio-Sousa A.L."/>
            <person name="Maurer-Alcala X.X."/>
            <person name="Katz L.A."/>
            <person name="Lahr D.J.G."/>
        </authorList>
    </citation>
    <scope>NUCLEOTIDE SEQUENCE</scope>
</reference>
<dbReference type="PANTHER" id="PTHR45694:SF18">
    <property type="entry name" value="GLUTAREDOXIN-1-RELATED"/>
    <property type="match status" value="1"/>
</dbReference>
<dbReference type="Pfam" id="PF00462">
    <property type="entry name" value="Glutaredoxin"/>
    <property type="match status" value="1"/>
</dbReference>
<dbReference type="EMBL" id="GIBP01011839">
    <property type="protein sequence ID" value="NDV40808.1"/>
    <property type="molecule type" value="Transcribed_RNA"/>
</dbReference>
<dbReference type="InterPro" id="IPR036249">
    <property type="entry name" value="Thioredoxin-like_sf"/>
</dbReference>
<dbReference type="GO" id="GO:0034599">
    <property type="term" value="P:cellular response to oxidative stress"/>
    <property type="evidence" value="ECO:0007669"/>
    <property type="project" value="TreeGrafter"/>
</dbReference>
<evidence type="ECO:0000313" key="2">
    <source>
        <dbReference type="EMBL" id="NDV40808.1"/>
    </source>
</evidence>
<feature type="domain" description="Glutaredoxin" evidence="1">
    <location>
        <begin position="19"/>
        <end position="77"/>
    </location>
</feature>
<dbReference type="PROSITE" id="PS51354">
    <property type="entry name" value="GLUTAREDOXIN_2"/>
    <property type="match status" value="1"/>
</dbReference>
<organism evidence="2">
    <name type="scientific">Arcella intermedia</name>
    <dbReference type="NCBI Taxonomy" id="1963864"/>
    <lineage>
        <taxon>Eukaryota</taxon>
        <taxon>Amoebozoa</taxon>
        <taxon>Tubulinea</taxon>
        <taxon>Elardia</taxon>
        <taxon>Arcellinida</taxon>
        <taxon>Sphaerothecina</taxon>
        <taxon>Arcellidae</taxon>
        <taxon>Arcella</taxon>
    </lineage>
</organism>
<dbReference type="PANTHER" id="PTHR45694">
    <property type="entry name" value="GLUTAREDOXIN 2"/>
    <property type="match status" value="1"/>
</dbReference>
<dbReference type="SUPFAM" id="SSF52833">
    <property type="entry name" value="Thioredoxin-like"/>
    <property type="match status" value="1"/>
</dbReference>
<accession>A0A6B2LVM1</accession>
<dbReference type="PRINTS" id="PR00160">
    <property type="entry name" value="GLUTAREDOXIN"/>
</dbReference>
<evidence type="ECO:0000259" key="1">
    <source>
        <dbReference type="Pfam" id="PF00462"/>
    </source>
</evidence>